<evidence type="ECO:0000256" key="1">
    <source>
        <dbReference type="SAM" id="MobiDB-lite"/>
    </source>
</evidence>
<feature type="region of interest" description="Disordered" evidence="1">
    <location>
        <begin position="24"/>
        <end position="44"/>
    </location>
</feature>
<dbReference type="EMBL" id="JAHDVG010000482">
    <property type="protein sequence ID" value="KAH1173990.1"/>
    <property type="molecule type" value="Genomic_DNA"/>
</dbReference>
<organism evidence="2 3">
    <name type="scientific">Mauremys mutica</name>
    <name type="common">yellowpond turtle</name>
    <dbReference type="NCBI Taxonomy" id="74926"/>
    <lineage>
        <taxon>Eukaryota</taxon>
        <taxon>Metazoa</taxon>
        <taxon>Chordata</taxon>
        <taxon>Craniata</taxon>
        <taxon>Vertebrata</taxon>
        <taxon>Euteleostomi</taxon>
        <taxon>Archelosauria</taxon>
        <taxon>Testudinata</taxon>
        <taxon>Testudines</taxon>
        <taxon>Cryptodira</taxon>
        <taxon>Durocryptodira</taxon>
        <taxon>Testudinoidea</taxon>
        <taxon>Geoemydidae</taxon>
        <taxon>Geoemydinae</taxon>
        <taxon>Mauremys</taxon>
    </lineage>
</organism>
<dbReference type="Gene3D" id="1.10.287.3160">
    <property type="match status" value="1"/>
</dbReference>
<name>A0A9D3X7L5_9SAUR</name>
<evidence type="ECO:0000313" key="2">
    <source>
        <dbReference type="EMBL" id="KAH1173990.1"/>
    </source>
</evidence>
<proteinExistence type="predicted"/>
<reference evidence="2" key="1">
    <citation type="submission" date="2021-09" db="EMBL/GenBank/DDBJ databases">
        <title>The genome of Mauremys mutica provides insights into the evolution of semi-aquatic lifestyle.</title>
        <authorList>
            <person name="Gong S."/>
            <person name="Gao Y."/>
        </authorList>
    </citation>
    <scope>NUCLEOTIDE SEQUENCE</scope>
    <source>
        <strain evidence="2">MM-2020</strain>
        <tissue evidence="2">Muscle</tissue>
    </source>
</reference>
<dbReference type="AlphaFoldDB" id="A0A9D3X7L5"/>
<comment type="caution">
    <text evidence="2">The sequence shown here is derived from an EMBL/GenBank/DDBJ whole genome shotgun (WGS) entry which is preliminary data.</text>
</comment>
<gene>
    <name evidence="2" type="ORF">KIL84_017829</name>
</gene>
<evidence type="ECO:0000313" key="3">
    <source>
        <dbReference type="Proteomes" id="UP000827986"/>
    </source>
</evidence>
<keyword evidence="3" id="KW-1185">Reference proteome</keyword>
<dbReference type="Proteomes" id="UP000827986">
    <property type="component" value="Unassembled WGS sequence"/>
</dbReference>
<protein>
    <submittedName>
        <fullName evidence="2">Uncharacterized protein</fullName>
    </submittedName>
</protein>
<accession>A0A9D3X7L5</accession>
<sequence length="133" mass="14915">MSASGTEFLFTHLVTNFLEAQEATERSKLQHPDTTPNDKSVKHPDLLERKVFQSTSVQFRVANYQTLLAKYDFTKYSKFVEFRDKLPQKAMAQFQTLINGGKLAAKTSLQAAVDSNDTVSKAFAISIVMTCKS</sequence>